<evidence type="ECO:0000313" key="4">
    <source>
        <dbReference type="Proteomes" id="UP000277424"/>
    </source>
</evidence>
<dbReference type="PANTHER" id="PTHR44051:SF2">
    <property type="entry name" value="HYPOTHETICAL GLUTATHIONE S-TRANSFERASE LIKE PROTEIN"/>
    <property type="match status" value="1"/>
</dbReference>
<evidence type="ECO:0000259" key="1">
    <source>
        <dbReference type="PROSITE" id="PS50404"/>
    </source>
</evidence>
<dbReference type="InterPro" id="IPR004046">
    <property type="entry name" value="GST_C"/>
</dbReference>
<proteinExistence type="predicted"/>
<dbReference type="InterPro" id="IPR036282">
    <property type="entry name" value="Glutathione-S-Trfase_C_sf"/>
</dbReference>
<dbReference type="Pfam" id="PF13409">
    <property type="entry name" value="GST_N_2"/>
    <property type="match status" value="1"/>
</dbReference>
<dbReference type="SUPFAM" id="SSF52833">
    <property type="entry name" value="Thioredoxin-like"/>
    <property type="match status" value="1"/>
</dbReference>
<dbReference type="InterPro" id="IPR036249">
    <property type="entry name" value="Thioredoxin-like_sf"/>
</dbReference>
<dbReference type="PANTHER" id="PTHR44051">
    <property type="entry name" value="GLUTATHIONE S-TRANSFERASE-RELATED"/>
    <property type="match status" value="1"/>
</dbReference>
<dbReference type="PROSITE" id="PS50404">
    <property type="entry name" value="GST_NTER"/>
    <property type="match status" value="1"/>
</dbReference>
<comment type="caution">
    <text evidence="3">The sequence shown here is derived from an EMBL/GenBank/DDBJ whole genome shotgun (WGS) entry which is preliminary data.</text>
</comment>
<dbReference type="InterPro" id="IPR004045">
    <property type="entry name" value="Glutathione_S-Trfase_N"/>
</dbReference>
<evidence type="ECO:0000313" key="3">
    <source>
        <dbReference type="EMBL" id="RKQ73933.1"/>
    </source>
</evidence>
<organism evidence="3 4">
    <name type="scientific">Oceanibaculum indicum</name>
    <dbReference type="NCBI Taxonomy" id="526216"/>
    <lineage>
        <taxon>Bacteria</taxon>
        <taxon>Pseudomonadati</taxon>
        <taxon>Pseudomonadota</taxon>
        <taxon>Alphaproteobacteria</taxon>
        <taxon>Rhodospirillales</taxon>
        <taxon>Oceanibaculaceae</taxon>
        <taxon>Oceanibaculum</taxon>
    </lineage>
</organism>
<protein>
    <submittedName>
        <fullName evidence="3">Glutathione S-transferase</fullName>
    </submittedName>
</protein>
<gene>
    <name evidence="3" type="ORF">BCL74_1726</name>
</gene>
<dbReference type="GO" id="GO:0016740">
    <property type="term" value="F:transferase activity"/>
    <property type="evidence" value="ECO:0007669"/>
    <property type="project" value="UniProtKB-KW"/>
</dbReference>
<dbReference type="AlphaFoldDB" id="A0A420WSD1"/>
<dbReference type="PROSITE" id="PS50405">
    <property type="entry name" value="GST_CTER"/>
    <property type="match status" value="1"/>
</dbReference>
<dbReference type="SUPFAM" id="SSF47616">
    <property type="entry name" value="GST C-terminal domain-like"/>
    <property type="match status" value="1"/>
</dbReference>
<evidence type="ECO:0000259" key="2">
    <source>
        <dbReference type="PROSITE" id="PS50405"/>
    </source>
</evidence>
<dbReference type="SFLD" id="SFLDG00358">
    <property type="entry name" value="Main_(cytGST)"/>
    <property type="match status" value="1"/>
</dbReference>
<dbReference type="Gene3D" id="3.40.30.10">
    <property type="entry name" value="Glutaredoxin"/>
    <property type="match status" value="1"/>
</dbReference>
<accession>A0A420WSD1</accession>
<dbReference type="RefSeq" id="WP_121219037.1">
    <property type="nucleotide sequence ID" value="NZ_RBIG01000001.1"/>
</dbReference>
<sequence length="206" mass="22485">MSSYTLYGTFLSMPCVKAGLMLDLCGLPYDYKHVNLRAGESKTPDFLKLNKWGQVPVLVADGTPMTQSGAILLELAAKTGKYDGANLEEKRQVREWLFWEADLFYPGIAATRAQRLFYNGPADVIAFFKGRGERALGMLNEALTGKEYLVGAKPTVADIACYVTAAYAGDAELSLEAYPAIQAWMKRMAALSGMKTPQEALPKPAA</sequence>
<dbReference type="SFLD" id="SFLDS00019">
    <property type="entry name" value="Glutathione_Transferase_(cytos"/>
    <property type="match status" value="1"/>
</dbReference>
<keyword evidence="3" id="KW-0808">Transferase</keyword>
<dbReference type="Gene3D" id="1.20.1050.10">
    <property type="match status" value="1"/>
</dbReference>
<name>A0A420WSD1_9PROT</name>
<feature type="domain" description="GST N-terminal" evidence="1">
    <location>
        <begin position="2"/>
        <end position="83"/>
    </location>
</feature>
<dbReference type="Pfam" id="PF00043">
    <property type="entry name" value="GST_C"/>
    <property type="match status" value="1"/>
</dbReference>
<reference evidence="3 4" key="1">
    <citation type="submission" date="2018-10" db="EMBL/GenBank/DDBJ databases">
        <title>Comparative analysis of microorganisms from saline springs in Andes Mountain Range, Colombia.</title>
        <authorList>
            <person name="Rubin E."/>
        </authorList>
    </citation>
    <scope>NUCLEOTIDE SEQUENCE [LARGE SCALE GENOMIC DNA]</scope>
    <source>
        <strain evidence="3 4">USBA 36</strain>
    </source>
</reference>
<dbReference type="InterPro" id="IPR040079">
    <property type="entry name" value="Glutathione_S-Trfase"/>
</dbReference>
<feature type="domain" description="GST C-terminal" evidence="2">
    <location>
        <begin position="86"/>
        <end position="206"/>
    </location>
</feature>
<dbReference type="InterPro" id="IPR010987">
    <property type="entry name" value="Glutathione-S-Trfase_C-like"/>
</dbReference>
<dbReference type="EMBL" id="RBIG01000001">
    <property type="protein sequence ID" value="RKQ73933.1"/>
    <property type="molecule type" value="Genomic_DNA"/>
</dbReference>
<dbReference type="Proteomes" id="UP000277424">
    <property type="component" value="Unassembled WGS sequence"/>
</dbReference>
<dbReference type="OrthoDB" id="9810080at2"/>